<sequence>MAAEKVAHAACNAIDRLGKPVKVEAEIVHGAPVAGLIAASRSTTLLCVGDTGAAMHSDAWLGSTAKELARSGHCSVAIVRGGRDADVMSQRRIVALVDESPDGMDVLELAIHEARHRGAALRVLRDSVSGDAAMKRCMDNYPEVEIDTVLLDGSLVEYLATHAAAIELLVVGAAQTAAVEQLLGAAGAAALRDSEFSLLVVGFKRPGR</sequence>
<organism evidence="3 4">
    <name type="scientific">Mycobacterium stomatepiae</name>
    <dbReference type="NCBI Taxonomy" id="470076"/>
    <lineage>
        <taxon>Bacteria</taxon>
        <taxon>Bacillati</taxon>
        <taxon>Actinomycetota</taxon>
        <taxon>Actinomycetes</taxon>
        <taxon>Mycobacteriales</taxon>
        <taxon>Mycobacteriaceae</taxon>
        <taxon>Mycobacterium</taxon>
        <taxon>Mycobacterium simiae complex</taxon>
    </lineage>
</organism>
<dbReference type="Proteomes" id="UP000467130">
    <property type="component" value="Chromosome"/>
</dbReference>
<name>A0A7I7Q2M8_9MYCO</name>
<dbReference type="AlphaFoldDB" id="A0A7I7Q2M8"/>
<reference evidence="3 4" key="1">
    <citation type="journal article" date="2019" name="Emerg. Microbes Infect.">
        <title>Comprehensive subspecies identification of 175 nontuberculous mycobacteria species based on 7547 genomic profiles.</title>
        <authorList>
            <person name="Matsumoto Y."/>
            <person name="Kinjo T."/>
            <person name="Motooka D."/>
            <person name="Nabeya D."/>
            <person name="Jung N."/>
            <person name="Uechi K."/>
            <person name="Horii T."/>
            <person name="Iida T."/>
            <person name="Fujita J."/>
            <person name="Nakamura S."/>
        </authorList>
    </citation>
    <scope>NUCLEOTIDE SEQUENCE [LARGE SCALE GENOMIC DNA]</scope>
    <source>
        <strain evidence="3 4">JCM 17783</strain>
    </source>
</reference>
<dbReference type="KEGG" id="msto:MSTO_04720"/>
<keyword evidence="4" id="KW-1185">Reference proteome</keyword>
<dbReference type="Pfam" id="PF00582">
    <property type="entry name" value="Usp"/>
    <property type="match status" value="1"/>
</dbReference>
<evidence type="ECO:0000313" key="4">
    <source>
        <dbReference type="Proteomes" id="UP000467130"/>
    </source>
</evidence>
<dbReference type="EMBL" id="AP022587">
    <property type="protein sequence ID" value="BBY20267.1"/>
    <property type="molecule type" value="Genomic_DNA"/>
</dbReference>
<feature type="domain" description="UspA" evidence="2">
    <location>
        <begin position="4"/>
        <end position="80"/>
    </location>
</feature>
<dbReference type="PANTHER" id="PTHR46268">
    <property type="entry name" value="STRESS RESPONSE PROTEIN NHAX"/>
    <property type="match status" value="1"/>
</dbReference>
<protein>
    <recommendedName>
        <fullName evidence="2">UspA domain-containing protein</fullName>
    </recommendedName>
</protein>
<proteinExistence type="inferred from homology"/>
<evidence type="ECO:0000259" key="2">
    <source>
        <dbReference type="Pfam" id="PF00582"/>
    </source>
</evidence>
<dbReference type="RefSeq" id="WP_232073265.1">
    <property type="nucleotide sequence ID" value="NZ_AP022587.1"/>
</dbReference>
<dbReference type="SUPFAM" id="SSF52402">
    <property type="entry name" value="Adenine nucleotide alpha hydrolases-like"/>
    <property type="match status" value="2"/>
</dbReference>
<evidence type="ECO:0000313" key="3">
    <source>
        <dbReference type="EMBL" id="BBY20267.1"/>
    </source>
</evidence>
<dbReference type="InterPro" id="IPR006016">
    <property type="entry name" value="UspA"/>
</dbReference>
<gene>
    <name evidence="3" type="ORF">MSTO_04720</name>
</gene>
<dbReference type="Gene3D" id="3.40.50.12370">
    <property type="match status" value="1"/>
</dbReference>
<evidence type="ECO:0000256" key="1">
    <source>
        <dbReference type="ARBA" id="ARBA00008791"/>
    </source>
</evidence>
<dbReference type="PANTHER" id="PTHR46268:SF6">
    <property type="entry name" value="UNIVERSAL STRESS PROTEIN UP12"/>
    <property type="match status" value="1"/>
</dbReference>
<accession>A0A7I7Q2M8</accession>
<comment type="similarity">
    <text evidence="1">Belongs to the universal stress protein A family.</text>
</comment>